<feature type="compositionally biased region" description="Low complexity" evidence="1">
    <location>
        <begin position="34"/>
        <end position="64"/>
    </location>
</feature>
<dbReference type="InterPro" id="IPR005297">
    <property type="entry name" value="Lipoprotein_repeat"/>
</dbReference>
<proteinExistence type="predicted"/>
<gene>
    <name evidence="4" type="ORF">DLM65_04590</name>
    <name evidence="3" type="ORF">JF886_11910</name>
</gene>
<dbReference type="Proteomes" id="UP000248724">
    <property type="component" value="Unassembled WGS sequence"/>
</dbReference>
<protein>
    <recommendedName>
        <fullName evidence="7">Lipoprotein</fullName>
    </recommendedName>
</protein>
<evidence type="ECO:0000313" key="5">
    <source>
        <dbReference type="Proteomes" id="UP000248724"/>
    </source>
</evidence>
<dbReference type="PROSITE" id="PS51257">
    <property type="entry name" value="PROKAR_LIPOPROTEIN"/>
    <property type="match status" value="1"/>
</dbReference>
<sequence>MRIFTIRRTATIAALLTMAGCGASTATMGNSGGASPPAAAATPSTSSAPSTPLATPIPSATLAPTAPPAPTARPIPTTTVVKAAATSMGVAVVGASNGRTLYTFNSDSAGSGKTNCNSGCVDEWPPLTVPAGTMLVAGAGVTGHLGTIMRGDGRTQVTDNGRALYFFAGDTGPAQTKGSYPGWTLARA</sequence>
<evidence type="ECO:0000313" key="6">
    <source>
        <dbReference type="Proteomes" id="UP000606991"/>
    </source>
</evidence>
<comment type="caution">
    <text evidence="4">The sequence shown here is derived from an EMBL/GenBank/DDBJ whole genome shotgun (WGS) entry which is preliminary data.</text>
</comment>
<dbReference type="AlphaFoldDB" id="A0A2W5Z9T0"/>
<feature type="chain" id="PRO_5016159123" description="Lipoprotein" evidence="2">
    <location>
        <begin position="27"/>
        <end position="188"/>
    </location>
</feature>
<accession>A0A934JYY2</accession>
<evidence type="ECO:0000256" key="2">
    <source>
        <dbReference type="SAM" id="SignalP"/>
    </source>
</evidence>
<feature type="signal peptide" evidence="2">
    <location>
        <begin position="1"/>
        <end position="26"/>
    </location>
</feature>
<dbReference type="GO" id="GO:0043448">
    <property type="term" value="P:alkane catabolic process"/>
    <property type="evidence" value="ECO:0007669"/>
    <property type="project" value="TreeGrafter"/>
</dbReference>
<evidence type="ECO:0000256" key="1">
    <source>
        <dbReference type="SAM" id="MobiDB-lite"/>
    </source>
</evidence>
<evidence type="ECO:0000313" key="3">
    <source>
        <dbReference type="EMBL" id="MBJ7595540.1"/>
    </source>
</evidence>
<organism evidence="4 5">
    <name type="scientific">Candidatus Aeolococcus gillhamiae</name>
    <dbReference type="NCBI Taxonomy" id="3127015"/>
    <lineage>
        <taxon>Bacteria</taxon>
        <taxon>Bacillati</taxon>
        <taxon>Candidatus Dormiibacterota</taxon>
        <taxon>Candidatus Dormibacteria</taxon>
        <taxon>Candidatus Aeolococcales</taxon>
        <taxon>Candidatus Aeolococcaceae</taxon>
        <taxon>Candidatus Aeolococcus</taxon>
    </lineage>
</organism>
<dbReference type="Proteomes" id="UP000606991">
    <property type="component" value="Unassembled WGS sequence"/>
</dbReference>
<reference evidence="4" key="2">
    <citation type="submission" date="2018-05" db="EMBL/GenBank/DDBJ databases">
        <authorList>
            <person name="Ferrari B."/>
        </authorList>
    </citation>
    <scope>NUCLEOTIDE SEQUENCE</scope>
    <source>
        <strain evidence="4">RRmetagenome_bin12</strain>
    </source>
</reference>
<dbReference type="RefSeq" id="WP_337312741.1">
    <property type="nucleotide sequence ID" value="NZ_JAEKNS010000124.1"/>
</dbReference>
<accession>A0A2W5Z9T0</accession>
<keyword evidence="2" id="KW-0732">Signal</keyword>
<dbReference type="Pfam" id="PF03640">
    <property type="entry name" value="Lipoprotein_15"/>
    <property type="match status" value="2"/>
</dbReference>
<evidence type="ECO:0008006" key="7">
    <source>
        <dbReference type="Google" id="ProtNLM"/>
    </source>
</evidence>
<reference evidence="3 6" key="3">
    <citation type="submission" date="2020-10" db="EMBL/GenBank/DDBJ databases">
        <title>Ca. Dormibacterota MAGs.</title>
        <authorList>
            <person name="Montgomery K."/>
        </authorList>
    </citation>
    <scope>NUCLEOTIDE SEQUENCE [LARGE SCALE GENOMIC DNA]</scope>
    <source>
        <strain evidence="3">SC8812_S17_18</strain>
    </source>
</reference>
<dbReference type="PANTHER" id="PTHR39335:SF1">
    <property type="entry name" value="BLL4220 PROTEIN"/>
    <property type="match status" value="1"/>
</dbReference>
<dbReference type="EMBL" id="QHBU01000082">
    <property type="protein sequence ID" value="PZR82110.1"/>
    <property type="molecule type" value="Genomic_DNA"/>
</dbReference>
<name>A0A2W5Z9T0_9BACT</name>
<evidence type="ECO:0000313" key="4">
    <source>
        <dbReference type="EMBL" id="PZR82110.1"/>
    </source>
</evidence>
<reference evidence="4 5" key="1">
    <citation type="journal article" date="2017" name="Nature">
        <title>Atmospheric trace gases support primary production in Antarctic desert surface soil.</title>
        <authorList>
            <person name="Ji M."/>
            <person name="Greening C."/>
            <person name="Vanwonterghem I."/>
            <person name="Carere C.R."/>
            <person name="Bay S.K."/>
            <person name="Steen J.A."/>
            <person name="Montgomery K."/>
            <person name="Lines T."/>
            <person name="Beardall J."/>
            <person name="van Dorst J."/>
            <person name="Snape I."/>
            <person name="Stott M.B."/>
            <person name="Hugenholtz P."/>
            <person name="Ferrari B.C."/>
        </authorList>
    </citation>
    <scope>NUCLEOTIDE SEQUENCE [LARGE SCALE GENOMIC DNA]</scope>
    <source>
        <strain evidence="4">RRmetagenome_bin12</strain>
    </source>
</reference>
<feature type="region of interest" description="Disordered" evidence="1">
    <location>
        <begin position="29"/>
        <end position="74"/>
    </location>
</feature>
<dbReference type="EMBL" id="JAEKNS010000124">
    <property type="protein sequence ID" value="MBJ7595540.1"/>
    <property type="molecule type" value="Genomic_DNA"/>
</dbReference>
<dbReference type="PANTHER" id="PTHR39335">
    <property type="entry name" value="BLL4220 PROTEIN"/>
    <property type="match status" value="1"/>
</dbReference>